<protein>
    <submittedName>
        <fullName evidence="2">Uncharacterized protein</fullName>
    </submittedName>
</protein>
<evidence type="ECO:0000313" key="3">
    <source>
        <dbReference type="Proteomes" id="UP001498398"/>
    </source>
</evidence>
<accession>A0ABR1IT86</accession>
<feature type="compositionally biased region" description="Polar residues" evidence="1">
    <location>
        <begin position="1"/>
        <end position="11"/>
    </location>
</feature>
<feature type="region of interest" description="Disordered" evidence="1">
    <location>
        <begin position="1"/>
        <end position="61"/>
    </location>
</feature>
<comment type="caution">
    <text evidence="2">The sequence shown here is derived from an EMBL/GenBank/DDBJ whole genome shotgun (WGS) entry which is preliminary data.</text>
</comment>
<evidence type="ECO:0000256" key="1">
    <source>
        <dbReference type="SAM" id="MobiDB-lite"/>
    </source>
</evidence>
<feature type="compositionally biased region" description="Basic and acidic residues" evidence="1">
    <location>
        <begin position="16"/>
        <end position="31"/>
    </location>
</feature>
<dbReference type="Proteomes" id="UP001498398">
    <property type="component" value="Unassembled WGS sequence"/>
</dbReference>
<reference evidence="2 3" key="1">
    <citation type="submission" date="2024-01" db="EMBL/GenBank/DDBJ databases">
        <title>A draft genome for the cacao thread blight pathogen Marasmiellus scandens.</title>
        <authorList>
            <person name="Baruah I.K."/>
            <person name="Leung J."/>
            <person name="Bukari Y."/>
            <person name="Amoako-Attah I."/>
            <person name="Meinhardt L.W."/>
            <person name="Bailey B.A."/>
            <person name="Cohen S.P."/>
        </authorList>
    </citation>
    <scope>NUCLEOTIDE SEQUENCE [LARGE SCALE GENOMIC DNA]</scope>
    <source>
        <strain evidence="2 3">GH-19</strain>
    </source>
</reference>
<gene>
    <name evidence="2" type="ORF">VKT23_017221</name>
</gene>
<name>A0ABR1IT86_9AGAR</name>
<organism evidence="2 3">
    <name type="scientific">Marasmiellus scandens</name>
    <dbReference type="NCBI Taxonomy" id="2682957"/>
    <lineage>
        <taxon>Eukaryota</taxon>
        <taxon>Fungi</taxon>
        <taxon>Dikarya</taxon>
        <taxon>Basidiomycota</taxon>
        <taxon>Agaricomycotina</taxon>
        <taxon>Agaricomycetes</taxon>
        <taxon>Agaricomycetidae</taxon>
        <taxon>Agaricales</taxon>
        <taxon>Marasmiineae</taxon>
        <taxon>Omphalotaceae</taxon>
        <taxon>Marasmiellus</taxon>
    </lineage>
</organism>
<evidence type="ECO:0000313" key="2">
    <source>
        <dbReference type="EMBL" id="KAK7440279.1"/>
    </source>
</evidence>
<sequence>MVDASGNNHGNGSHPKAQEDDPIPEPKEKKPCKDKKKKDKKREGATTEDEGSSIDQLPPVQVVADSIRRPDTPCPYCELEAATIAVELVDRAKNSVTVGAEVSRKRSQSEAEGAFAEITQEVSNLQQQIHIINPGAVQAILRDLSPLSDTIVTVLHLAREYQEALLPLVTGTSDTCRVLEAISMLEARI</sequence>
<keyword evidence="3" id="KW-1185">Reference proteome</keyword>
<proteinExistence type="predicted"/>
<dbReference type="EMBL" id="JBANRG010000069">
    <property type="protein sequence ID" value="KAK7440279.1"/>
    <property type="molecule type" value="Genomic_DNA"/>
</dbReference>